<gene>
    <name evidence="1" type="ORF">ACFFF8_00525</name>
</gene>
<sequence length="228" mass="24055">MIEGVIQSRRTPVIAGKFDFDAVLRGKPNCMNAAHFKLLAALLTVCAQVVVSASVPAHAQSSSSHTVRGQLSVSCEPENGADEGRYEYQLAGKTIPALSSECEPGNSTSYISIEQVFQAERSTTLLIIEGVSATSQNIRVLNIPNEGRASVVDAYGGDGYALVQKADGRFRLISPGGGFALSADRMSTWTCAVDIDFAHQSAHGALVVPFEPGLPESVCEVGVTELAL</sequence>
<organism evidence="1 2">
    <name type="scientific">Novosphingobium clariflavum</name>
    <dbReference type="NCBI Taxonomy" id="2029884"/>
    <lineage>
        <taxon>Bacteria</taxon>
        <taxon>Pseudomonadati</taxon>
        <taxon>Pseudomonadota</taxon>
        <taxon>Alphaproteobacteria</taxon>
        <taxon>Sphingomonadales</taxon>
        <taxon>Sphingomonadaceae</taxon>
        <taxon>Novosphingobium</taxon>
    </lineage>
</organism>
<reference evidence="1 2" key="1">
    <citation type="submission" date="2024-09" db="EMBL/GenBank/DDBJ databases">
        <authorList>
            <person name="Sun Q."/>
            <person name="Mori K."/>
        </authorList>
    </citation>
    <scope>NUCLEOTIDE SEQUENCE [LARGE SCALE GENOMIC DNA]</scope>
    <source>
        <strain evidence="1 2">CICC 11035S</strain>
    </source>
</reference>
<protein>
    <submittedName>
        <fullName evidence="1">Uncharacterized protein</fullName>
    </submittedName>
</protein>
<evidence type="ECO:0000313" key="1">
    <source>
        <dbReference type="EMBL" id="MFC0683072.1"/>
    </source>
</evidence>
<comment type="caution">
    <text evidence="1">The sequence shown here is derived from an EMBL/GenBank/DDBJ whole genome shotgun (WGS) entry which is preliminary data.</text>
</comment>
<dbReference type="Proteomes" id="UP001589858">
    <property type="component" value="Unassembled WGS sequence"/>
</dbReference>
<dbReference type="EMBL" id="JBHLTM010000003">
    <property type="protein sequence ID" value="MFC0683072.1"/>
    <property type="molecule type" value="Genomic_DNA"/>
</dbReference>
<accession>A0ABV6S1G2</accession>
<name>A0ABV6S1G2_9SPHN</name>
<dbReference type="RefSeq" id="WP_267220736.1">
    <property type="nucleotide sequence ID" value="NZ_JAPCWC010000008.1"/>
</dbReference>
<keyword evidence="2" id="KW-1185">Reference proteome</keyword>
<proteinExistence type="predicted"/>
<evidence type="ECO:0000313" key="2">
    <source>
        <dbReference type="Proteomes" id="UP001589858"/>
    </source>
</evidence>